<evidence type="ECO:0000256" key="3">
    <source>
        <dbReference type="ARBA" id="ARBA00022989"/>
    </source>
</evidence>
<feature type="transmembrane region" description="Helical" evidence="5">
    <location>
        <begin position="15"/>
        <end position="34"/>
    </location>
</feature>
<evidence type="ECO:0000256" key="2">
    <source>
        <dbReference type="ARBA" id="ARBA00022692"/>
    </source>
</evidence>
<evidence type="ECO:0000256" key="1">
    <source>
        <dbReference type="ARBA" id="ARBA00004141"/>
    </source>
</evidence>
<dbReference type="PANTHER" id="PTHR31465:SF35">
    <property type="entry name" value="RTA1 DOMAIN PROTEIN-RELATED"/>
    <property type="match status" value="1"/>
</dbReference>
<feature type="transmembrane region" description="Helical" evidence="5">
    <location>
        <begin position="236"/>
        <end position="254"/>
    </location>
</feature>
<keyword evidence="3 5" id="KW-1133">Transmembrane helix</keyword>
<dbReference type="Proteomes" id="UP001583177">
    <property type="component" value="Unassembled WGS sequence"/>
</dbReference>
<organism evidence="6 7">
    <name type="scientific">Diaporthe australafricana</name>
    <dbReference type="NCBI Taxonomy" id="127596"/>
    <lineage>
        <taxon>Eukaryota</taxon>
        <taxon>Fungi</taxon>
        <taxon>Dikarya</taxon>
        <taxon>Ascomycota</taxon>
        <taxon>Pezizomycotina</taxon>
        <taxon>Sordariomycetes</taxon>
        <taxon>Sordariomycetidae</taxon>
        <taxon>Diaporthales</taxon>
        <taxon>Diaporthaceae</taxon>
        <taxon>Diaporthe</taxon>
    </lineage>
</organism>
<name>A0ABR3W5U6_9PEZI</name>
<feature type="transmembrane region" description="Helical" evidence="5">
    <location>
        <begin position="155"/>
        <end position="179"/>
    </location>
</feature>
<feature type="transmembrane region" description="Helical" evidence="5">
    <location>
        <begin position="80"/>
        <end position="105"/>
    </location>
</feature>
<dbReference type="InterPro" id="IPR007568">
    <property type="entry name" value="RTA1"/>
</dbReference>
<evidence type="ECO:0000313" key="6">
    <source>
        <dbReference type="EMBL" id="KAL1853990.1"/>
    </source>
</evidence>
<gene>
    <name evidence="6" type="ORF">Daus18300_011579</name>
</gene>
<feature type="transmembrane region" description="Helical" evidence="5">
    <location>
        <begin position="41"/>
        <end position="60"/>
    </location>
</feature>
<protein>
    <submittedName>
        <fullName evidence="6">Uncharacterized protein</fullName>
    </submittedName>
</protein>
<evidence type="ECO:0000256" key="4">
    <source>
        <dbReference type="ARBA" id="ARBA00023136"/>
    </source>
</evidence>
<sequence length="292" mass="32712">MAETGFQFYRYTPSTVAAVIFIILFAVSACHHAFKIITRRTWYMIPLLIGCLFECIGYLGRALSSAESPDYTLGPYIMQSLLLLLGPTLLAASIYMMLGRLIVLLEAGELSLIRPNWLTKVFVAGDVLSFFAQSGGGGMLAQAKTADDVKRGENIILGGLGIQILFFGFFMAAILVFHWRIRSNPTRQSLTLTQPWQRFVWILYATSILIMVRSIFRVGEYVQGREGSLQSTEAYIYIFDATLMFIVTAVLNWCHPSQVLYHNMSSLGTRSSEILAEAHGMEALRPARYQGY</sequence>
<reference evidence="6 7" key="1">
    <citation type="journal article" date="2024" name="IMA Fungus">
        <title>IMA Genome - F19 : A genome assembly and annotation guide to empower mycologists, including annotated draft genome sequences of Ceratocystis pirilliformis, Diaporthe australafricana, Fusarium ophioides, Paecilomyces lecythidis, and Sporothrix stenoceras.</title>
        <authorList>
            <person name="Aylward J."/>
            <person name="Wilson A.M."/>
            <person name="Visagie C.M."/>
            <person name="Spraker J."/>
            <person name="Barnes I."/>
            <person name="Buitendag C."/>
            <person name="Ceriani C."/>
            <person name="Del Mar Angel L."/>
            <person name="du Plessis D."/>
            <person name="Fuchs T."/>
            <person name="Gasser K."/>
            <person name="Kramer D."/>
            <person name="Li W."/>
            <person name="Munsamy K."/>
            <person name="Piso A."/>
            <person name="Price J.L."/>
            <person name="Sonnekus B."/>
            <person name="Thomas C."/>
            <person name="van der Nest A."/>
            <person name="van Dijk A."/>
            <person name="van Heerden A."/>
            <person name="van Vuuren N."/>
            <person name="Yilmaz N."/>
            <person name="Duong T.A."/>
            <person name="van der Merwe N.A."/>
            <person name="Wingfield M.J."/>
            <person name="Wingfield B.D."/>
        </authorList>
    </citation>
    <scope>NUCLEOTIDE SEQUENCE [LARGE SCALE GENOMIC DNA]</scope>
    <source>
        <strain evidence="6 7">CMW 18300</strain>
    </source>
</reference>
<feature type="transmembrane region" description="Helical" evidence="5">
    <location>
        <begin position="117"/>
        <end position="135"/>
    </location>
</feature>
<keyword evidence="2 5" id="KW-0812">Transmembrane</keyword>
<proteinExistence type="predicted"/>
<accession>A0ABR3W5U6</accession>
<evidence type="ECO:0000313" key="7">
    <source>
        <dbReference type="Proteomes" id="UP001583177"/>
    </source>
</evidence>
<dbReference type="Pfam" id="PF04479">
    <property type="entry name" value="RTA1"/>
    <property type="match status" value="1"/>
</dbReference>
<dbReference type="PANTHER" id="PTHR31465">
    <property type="entry name" value="PROTEIN RTA1-RELATED"/>
    <property type="match status" value="1"/>
</dbReference>
<evidence type="ECO:0000256" key="5">
    <source>
        <dbReference type="SAM" id="Phobius"/>
    </source>
</evidence>
<feature type="transmembrane region" description="Helical" evidence="5">
    <location>
        <begin position="199"/>
        <end position="216"/>
    </location>
</feature>
<dbReference type="EMBL" id="JAWRVE010000143">
    <property type="protein sequence ID" value="KAL1853990.1"/>
    <property type="molecule type" value="Genomic_DNA"/>
</dbReference>
<keyword evidence="4 5" id="KW-0472">Membrane</keyword>
<keyword evidence="7" id="KW-1185">Reference proteome</keyword>
<comment type="caution">
    <text evidence="6">The sequence shown here is derived from an EMBL/GenBank/DDBJ whole genome shotgun (WGS) entry which is preliminary data.</text>
</comment>
<comment type="subcellular location">
    <subcellularLocation>
        <location evidence="1">Membrane</location>
        <topology evidence="1">Multi-pass membrane protein</topology>
    </subcellularLocation>
</comment>